<organism evidence="3">
    <name type="scientific">mine drainage metagenome</name>
    <dbReference type="NCBI Taxonomy" id="410659"/>
    <lineage>
        <taxon>unclassified sequences</taxon>
        <taxon>metagenomes</taxon>
        <taxon>ecological metagenomes</taxon>
    </lineage>
</organism>
<evidence type="ECO:0000256" key="1">
    <source>
        <dbReference type="SAM" id="MobiDB-lite"/>
    </source>
</evidence>
<reference evidence="3" key="1">
    <citation type="submission" date="2009-10" db="EMBL/GenBank/DDBJ databases">
        <title>Diversity of trophic interactions inside an arsenic-rich microbial ecosystem.</title>
        <authorList>
            <person name="Bertin P.N."/>
            <person name="Heinrich-Salmeron A."/>
            <person name="Pelletier E."/>
            <person name="Goulhen-Chollet F."/>
            <person name="Arsene-Ploetze F."/>
            <person name="Gallien S."/>
            <person name="Calteau A."/>
            <person name="Vallenet D."/>
            <person name="Casiot C."/>
            <person name="Chane-Woon-Ming B."/>
            <person name="Giloteaux L."/>
            <person name="Barakat M."/>
            <person name="Bonnefoy V."/>
            <person name="Bruneel O."/>
            <person name="Chandler M."/>
            <person name="Cleiss J."/>
            <person name="Duran R."/>
            <person name="Elbaz-Poulichet F."/>
            <person name="Fonknechten N."/>
            <person name="Lauga B."/>
            <person name="Mornico D."/>
            <person name="Ortet P."/>
            <person name="Schaeffer C."/>
            <person name="Siguier P."/>
            <person name="Alexander Thil Smith A."/>
            <person name="Van Dorsselaer A."/>
            <person name="Weissenbach J."/>
            <person name="Medigue C."/>
            <person name="Le Paslier D."/>
        </authorList>
    </citation>
    <scope>NUCLEOTIDE SEQUENCE</scope>
</reference>
<dbReference type="Gene3D" id="3.90.550.10">
    <property type="entry name" value="Spore Coat Polysaccharide Biosynthesis Protein SpsA, Chain A"/>
    <property type="match status" value="1"/>
</dbReference>
<name>E6PCB5_9ZZZZ</name>
<protein>
    <recommendedName>
        <fullName evidence="2">Glycosyltransferase 2-like domain-containing protein</fullName>
    </recommendedName>
</protein>
<evidence type="ECO:0000259" key="2">
    <source>
        <dbReference type="Pfam" id="PF00535"/>
    </source>
</evidence>
<dbReference type="AlphaFoldDB" id="E6PCB5"/>
<dbReference type="InterPro" id="IPR019734">
    <property type="entry name" value="TPR_rpt"/>
</dbReference>
<dbReference type="Pfam" id="PF00535">
    <property type="entry name" value="Glycos_transf_2"/>
    <property type="match status" value="1"/>
</dbReference>
<dbReference type="SUPFAM" id="SSF53448">
    <property type="entry name" value="Nucleotide-diphospho-sugar transferases"/>
    <property type="match status" value="1"/>
</dbReference>
<feature type="domain" description="Glycosyltransferase 2-like" evidence="2">
    <location>
        <begin position="48"/>
        <end position="174"/>
    </location>
</feature>
<dbReference type="InterPro" id="IPR029044">
    <property type="entry name" value="Nucleotide-diphossugar_trans"/>
</dbReference>
<dbReference type="InterPro" id="IPR011990">
    <property type="entry name" value="TPR-like_helical_dom_sf"/>
</dbReference>
<evidence type="ECO:0000313" key="3">
    <source>
        <dbReference type="EMBL" id="CBH74098.1"/>
    </source>
</evidence>
<comment type="caution">
    <text evidence="3">The sequence shown here is derived from an EMBL/GenBank/DDBJ whole genome shotgun (WGS) entry which is preliminary data.</text>
</comment>
<sequence>MPVRIKSKKQAVAPPSVAPPPTPPATIAQTISLPRPPADAPQLPAGLSLCMIVKNEEKFLAKCLQSIAPHVDEICIVDTGSTDRTVEIAREFGAKVELREWRNDFSWARNEAIAMASYRWIFMLDADEEYLPGSESLLAQLKSVPAFDTGIWVRCYNESNDYQGTGQMSHLLIRIFPNHPRIRYRGLIHEFITLDQSQLGLKASASPIAIKHSGYLKEIVTERDKGARNLAIVKAAVEREPEEAFHWFNLGTTAFLIGDYETARSALETMIEVNKEQPRGFFANGLSALADVYTEKFNDPVKGEESARLCLKFSPRYANGHFALGKALVAQKRLVDAREAFQAAIADGEYNHLQFVVDDEVSKWKAHSEVGATYVAEGNDVAAVEWFEKGLKNRPSALPLRLNIARAYERLKRIDEAATTFAAAFRDLPSDQSAVDYVNFLLRAHRDREALDAIRAAMPQISPAAQFPVLMAGAAVCERNGWPEREQFLLDAAERMPGAALALDPLEALLRARGDLAAIERLYDAEDATEPLEIADFRRRASRLLAQGRFSESRAIAERGLERDGRDPSLLLGAALASSSMGDSESARRWAQTVPPESGELYLRAGMMLALDARGRGEYEEAIAATEAVLSRAPQNIEAVVLRSTMLQQLGRDGESEEMLLAALRFDPQRIAVELSMLYLKQERFEDARRIADAALVR</sequence>
<feature type="region of interest" description="Disordered" evidence="1">
    <location>
        <begin position="1"/>
        <end position="23"/>
    </location>
</feature>
<gene>
    <name evidence="3" type="ORF">CARN1_1985</name>
</gene>
<dbReference type="PROSITE" id="PS50005">
    <property type="entry name" value="TPR"/>
    <property type="match status" value="2"/>
</dbReference>
<dbReference type="InterPro" id="IPR001173">
    <property type="entry name" value="Glyco_trans_2-like"/>
</dbReference>
<dbReference type="SUPFAM" id="SSF48452">
    <property type="entry name" value="TPR-like"/>
    <property type="match status" value="2"/>
</dbReference>
<dbReference type="Pfam" id="PF13432">
    <property type="entry name" value="TPR_16"/>
    <property type="match status" value="2"/>
</dbReference>
<dbReference type="PANTHER" id="PTHR43630:SF2">
    <property type="entry name" value="GLYCOSYLTRANSFERASE"/>
    <property type="match status" value="1"/>
</dbReference>
<dbReference type="Gene3D" id="1.25.40.10">
    <property type="entry name" value="Tetratricopeptide repeat domain"/>
    <property type="match status" value="3"/>
</dbReference>
<dbReference type="SMART" id="SM00028">
    <property type="entry name" value="TPR"/>
    <property type="match status" value="7"/>
</dbReference>
<dbReference type="EMBL" id="CABL01000001">
    <property type="protein sequence ID" value="CBH74098.1"/>
    <property type="molecule type" value="Genomic_DNA"/>
</dbReference>
<accession>E6PCB5</accession>
<proteinExistence type="predicted"/>
<dbReference type="CDD" id="cd02511">
    <property type="entry name" value="Beta4Glucosyltransferase"/>
    <property type="match status" value="1"/>
</dbReference>
<dbReference type="PANTHER" id="PTHR43630">
    <property type="entry name" value="POLY-BETA-1,6-N-ACETYL-D-GLUCOSAMINE SYNTHASE"/>
    <property type="match status" value="1"/>
</dbReference>